<comment type="similarity">
    <text evidence="5">Belongs to the SAT4 family.</text>
</comment>
<accession>A0AAX6MPX5</accession>
<feature type="domain" description="Rhodopsin" evidence="8">
    <location>
        <begin position="4"/>
        <end position="131"/>
    </location>
</feature>
<dbReference type="AlphaFoldDB" id="A0AAX6MPX5"/>
<dbReference type="InterPro" id="IPR052337">
    <property type="entry name" value="SAT4-like"/>
</dbReference>
<dbReference type="Proteomes" id="UP001369815">
    <property type="component" value="Unassembled WGS sequence"/>
</dbReference>
<feature type="transmembrane region" description="Helical" evidence="7">
    <location>
        <begin position="38"/>
        <end position="58"/>
    </location>
</feature>
<name>A0AAX6MPX5_9PEZI</name>
<dbReference type="EMBL" id="JBANMG010000004">
    <property type="protein sequence ID" value="KAK6954232.1"/>
    <property type="molecule type" value="Genomic_DNA"/>
</dbReference>
<dbReference type="InterPro" id="IPR049326">
    <property type="entry name" value="Rhodopsin_dom_fungi"/>
</dbReference>
<evidence type="ECO:0000259" key="8">
    <source>
        <dbReference type="Pfam" id="PF20684"/>
    </source>
</evidence>
<keyword evidence="10" id="KW-1185">Reference proteome</keyword>
<keyword evidence="4 7" id="KW-0472">Membrane</keyword>
<organism evidence="9 10">
    <name type="scientific">Daldinia eschscholtzii</name>
    <dbReference type="NCBI Taxonomy" id="292717"/>
    <lineage>
        <taxon>Eukaryota</taxon>
        <taxon>Fungi</taxon>
        <taxon>Dikarya</taxon>
        <taxon>Ascomycota</taxon>
        <taxon>Pezizomycotina</taxon>
        <taxon>Sordariomycetes</taxon>
        <taxon>Xylariomycetidae</taxon>
        <taxon>Xylariales</taxon>
        <taxon>Hypoxylaceae</taxon>
        <taxon>Daldinia</taxon>
    </lineage>
</organism>
<evidence type="ECO:0000256" key="4">
    <source>
        <dbReference type="ARBA" id="ARBA00023136"/>
    </source>
</evidence>
<reference evidence="9 10" key="1">
    <citation type="journal article" date="2024" name="Front Chem Biol">
        <title>Unveiling the potential of Daldinia eschscholtzii MFLUCC 19-0629 through bioactivity and bioinformatics studies for enhanced sustainable agriculture production.</title>
        <authorList>
            <person name="Brooks S."/>
            <person name="Weaver J.A."/>
            <person name="Klomchit A."/>
            <person name="Alharthi S.A."/>
            <person name="Onlamun T."/>
            <person name="Nurani R."/>
            <person name="Vong T.K."/>
            <person name="Alberti F."/>
            <person name="Greco C."/>
        </authorList>
    </citation>
    <scope>NUCLEOTIDE SEQUENCE [LARGE SCALE GENOMIC DNA]</scope>
    <source>
        <strain evidence="9">MFLUCC 19-0629</strain>
    </source>
</reference>
<feature type="compositionally biased region" description="Low complexity" evidence="6">
    <location>
        <begin position="233"/>
        <end position="242"/>
    </location>
</feature>
<evidence type="ECO:0000256" key="1">
    <source>
        <dbReference type="ARBA" id="ARBA00004141"/>
    </source>
</evidence>
<sequence>MTLYFAIACGAGYHTEDLEKWPAVVPRLYKTFFAAESLWIAATSLVKLSILHFYVRIFPDKRFQVLCYVVMGVIAAGALSLFIRMFFLCRPLEATWNPDIFVTDPTAHCVNLHGAALSNPIINTIFDITVTKLHHDTLDIIWAVIKLSITDLPYTVLEDSIWVTLEPCLGIINACLPLLRPLGTKFSSVLGWSTFSSKTRSSKWSSRTDLNRPRSKGGNHICTPLHEVSISTTEPWTCQETTTSHENEGDIPPQTQYGGRTSGCISERESNSIRVTVEWEVQREMSTGKAPVA</sequence>
<comment type="subcellular location">
    <subcellularLocation>
        <location evidence="1">Membrane</location>
        <topology evidence="1">Multi-pass membrane protein</topology>
    </subcellularLocation>
</comment>
<dbReference type="PANTHER" id="PTHR33048:SF47">
    <property type="entry name" value="INTEGRAL MEMBRANE PROTEIN-RELATED"/>
    <property type="match status" value="1"/>
</dbReference>
<dbReference type="PANTHER" id="PTHR33048">
    <property type="entry name" value="PTH11-LIKE INTEGRAL MEMBRANE PROTEIN (AFU_ORTHOLOGUE AFUA_5G11245)"/>
    <property type="match status" value="1"/>
</dbReference>
<evidence type="ECO:0000256" key="6">
    <source>
        <dbReference type="SAM" id="MobiDB-lite"/>
    </source>
</evidence>
<keyword evidence="3 7" id="KW-1133">Transmembrane helix</keyword>
<evidence type="ECO:0000313" key="10">
    <source>
        <dbReference type="Proteomes" id="UP001369815"/>
    </source>
</evidence>
<keyword evidence="2 7" id="KW-0812">Transmembrane</keyword>
<evidence type="ECO:0000256" key="2">
    <source>
        <dbReference type="ARBA" id="ARBA00022692"/>
    </source>
</evidence>
<evidence type="ECO:0000256" key="5">
    <source>
        <dbReference type="ARBA" id="ARBA00038359"/>
    </source>
</evidence>
<feature type="transmembrane region" description="Helical" evidence="7">
    <location>
        <begin position="65"/>
        <end position="87"/>
    </location>
</feature>
<dbReference type="GO" id="GO:0016020">
    <property type="term" value="C:membrane"/>
    <property type="evidence" value="ECO:0007669"/>
    <property type="project" value="UniProtKB-SubCell"/>
</dbReference>
<comment type="caution">
    <text evidence="9">The sequence shown here is derived from an EMBL/GenBank/DDBJ whole genome shotgun (WGS) entry which is preliminary data.</text>
</comment>
<evidence type="ECO:0000256" key="7">
    <source>
        <dbReference type="SAM" id="Phobius"/>
    </source>
</evidence>
<gene>
    <name evidence="9" type="ORF">Daesc_004198</name>
</gene>
<evidence type="ECO:0000256" key="3">
    <source>
        <dbReference type="ARBA" id="ARBA00022989"/>
    </source>
</evidence>
<proteinExistence type="inferred from homology"/>
<feature type="region of interest" description="Disordered" evidence="6">
    <location>
        <begin position="233"/>
        <end position="265"/>
    </location>
</feature>
<evidence type="ECO:0000313" key="9">
    <source>
        <dbReference type="EMBL" id="KAK6954232.1"/>
    </source>
</evidence>
<protein>
    <recommendedName>
        <fullName evidence="8">Rhodopsin domain-containing protein</fullName>
    </recommendedName>
</protein>
<dbReference type="Pfam" id="PF20684">
    <property type="entry name" value="Fung_rhodopsin"/>
    <property type="match status" value="1"/>
</dbReference>